<sequence>MKLTVSLDILEKTFYYVSPVKPVSTVPLIYATFLMEKAQVAYTTENEVKFARKVERSFKTAFHEIVEANQEYRDLLDQDQLLSSQQHLTYQANLIDSVIATIREYPDMQLIRVELAGSWPVFQTEAGRLDLGE</sequence>
<organism evidence="1 2">
    <name type="scientific">Enterococcus avium</name>
    <name type="common">Streptococcus avium</name>
    <dbReference type="NCBI Taxonomy" id="33945"/>
    <lineage>
        <taxon>Bacteria</taxon>
        <taxon>Bacillati</taxon>
        <taxon>Bacillota</taxon>
        <taxon>Bacilli</taxon>
        <taxon>Lactobacillales</taxon>
        <taxon>Enterococcaceae</taxon>
        <taxon>Enterococcus</taxon>
    </lineage>
</organism>
<comment type="caution">
    <text evidence="1">The sequence shown here is derived from an EMBL/GenBank/DDBJ whole genome shotgun (WGS) entry which is preliminary data.</text>
</comment>
<reference evidence="1 2" key="1">
    <citation type="submission" date="2017-10" db="EMBL/GenBank/DDBJ databases">
        <title>FDA dAtabase for Regulatory Grade micrObial Sequences (FDA-ARGOS): Supporting development and validation of Infectious Disease Dx tests.</title>
        <authorList>
            <person name="Campos J."/>
            <person name="Goldberg B."/>
            <person name="Tallon L.J."/>
            <person name="Sadzewicz L."/>
            <person name="Sengamalay N."/>
            <person name="Ott S."/>
            <person name="Godinez A."/>
            <person name="Nagaraj S."/>
            <person name="Vyas G."/>
            <person name="Aluvathingal J."/>
            <person name="Nadendla S."/>
            <person name="Geyer C."/>
            <person name="Nandy P."/>
            <person name="Hobson J."/>
            <person name="Sichtig H."/>
        </authorList>
    </citation>
    <scope>NUCLEOTIDE SEQUENCE [LARGE SCALE GENOMIC DNA]</scope>
    <source>
        <strain evidence="1 2">FDAARGOS_185</strain>
    </source>
</reference>
<dbReference type="EMBL" id="PDXQ01000001">
    <property type="protein sequence ID" value="TRZ35373.1"/>
    <property type="molecule type" value="Genomic_DNA"/>
</dbReference>
<dbReference type="RefSeq" id="WP_049219027.1">
    <property type="nucleotide sequence ID" value="NZ_CAAKOC010000249.1"/>
</dbReference>
<proteinExistence type="predicted"/>
<dbReference type="GeneID" id="69569446"/>
<accession>A0A2N8PZZ2</accession>
<dbReference type="Proteomes" id="UP000316316">
    <property type="component" value="Unassembled WGS sequence"/>
</dbReference>
<evidence type="ECO:0000313" key="1">
    <source>
        <dbReference type="EMBL" id="TRZ35373.1"/>
    </source>
</evidence>
<dbReference type="AlphaFoldDB" id="A0A2N8PZZ2"/>
<gene>
    <name evidence="1" type="ORF">AUF17_15350</name>
</gene>
<name>A0A2N8PZZ2_ENTAV</name>
<evidence type="ECO:0000313" key="2">
    <source>
        <dbReference type="Proteomes" id="UP000316316"/>
    </source>
</evidence>
<protein>
    <submittedName>
        <fullName evidence="1">Uncharacterized protein</fullName>
    </submittedName>
</protein>